<dbReference type="EMBL" id="UIHB01000002">
    <property type="protein sequence ID" value="SUZ28074.1"/>
    <property type="molecule type" value="Genomic_DNA"/>
</dbReference>
<keyword evidence="2" id="KW-1185">Reference proteome</keyword>
<reference evidence="1 2" key="1">
    <citation type="submission" date="2018-06" db="EMBL/GenBank/DDBJ databases">
        <authorList>
            <person name="Pothier F. J."/>
        </authorList>
    </citation>
    <scope>NUCLEOTIDE SEQUENCE [LARGE SCALE GENOMIC DNA]</scope>
    <source>
        <strain evidence="1 2">CPBF 424</strain>
    </source>
</reference>
<dbReference type="Proteomes" id="UP000254168">
    <property type="component" value="Unassembled WGS sequence"/>
</dbReference>
<sequence>MTKLNTPCGKALDRTTGMVTKGLSMHAKSDLFAVSPLARHLTNNDRSI</sequence>
<organism evidence="1 2">
    <name type="scientific">Xanthomonas euroxanthea</name>
    <dbReference type="NCBI Taxonomy" id="2259622"/>
    <lineage>
        <taxon>Bacteria</taxon>
        <taxon>Pseudomonadati</taxon>
        <taxon>Pseudomonadota</taxon>
        <taxon>Gammaproteobacteria</taxon>
        <taxon>Lysobacterales</taxon>
        <taxon>Lysobacteraceae</taxon>
        <taxon>Xanthomonas</taxon>
    </lineage>
</organism>
<proteinExistence type="predicted"/>
<protein>
    <submittedName>
        <fullName evidence="1">Uncharacterized protein</fullName>
    </submittedName>
</protein>
<evidence type="ECO:0000313" key="2">
    <source>
        <dbReference type="Proteomes" id="UP000254168"/>
    </source>
</evidence>
<accession>A0AA46C7U9</accession>
<name>A0AA46C7U9_9XANT</name>
<gene>
    <name evidence="1" type="ORF">CPBF424_18760</name>
</gene>
<evidence type="ECO:0000313" key="1">
    <source>
        <dbReference type="EMBL" id="SUZ28074.1"/>
    </source>
</evidence>
<dbReference type="AlphaFoldDB" id="A0AA46C7U9"/>
<comment type="caution">
    <text evidence="1">The sequence shown here is derived from an EMBL/GenBank/DDBJ whole genome shotgun (WGS) entry which is preliminary data.</text>
</comment>